<dbReference type="EnsemblMetazoa" id="GPPI007760-RA">
    <property type="protein sequence ID" value="GPPI007760-PA"/>
    <property type="gene ID" value="GPPI007760"/>
</dbReference>
<organism evidence="1 2">
    <name type="scientific">Glossina palpalis gambiensis</name>
    <dbReference type="NCBI Taxonomy" id="67801"/>
    <lineage>
        <taxon>Eukaryota</taxon>
        <taxon>Metazoa</taxon>
        <taxon>Ecdysozoa</taxon>
        <taxon>Arthropoda</taxon>
        <taxon>Hexapoda</taxon>
        <taxon>Insecta</taxon>
        <taxon>Pterygota</taxon>
        <taxon>Neoptera</taxon>
        <taxon>Endopterygota</taxon>
        <taxon>Diptera</taxon>
        <taxon>Brachycera</taxon>
        <taxon>Muscomorpha</taxon>
        <taxon>Hippoboscoidea</taxon>
        <taxon>Glossinidae</taxon>
        <taxon>Glossina</taxon>
    </lineage>
</organism>
<protein>
    <submittedName>
        <fullName evidence="1">Uncharacterized protein</fullName>
    </submittedName>
</protein>
<reference evidence="1" key="2">
    <citation type="submission" date="2020-05" db="UniProtKB">
        <authorList>
            <consortium name="EnsemblMetazoa"/>
        </authorList>
    </citation>
    <scope>IDENTIFICATION</scope>
    <source>
        <strain evidence="1">IAEA</strain>
    </source>
</reference>
<sequence>MDLDESAGDHVVVMSDFTEEWLPSNEFSVIIKLSFNVFNSCMAARAFWVGGYDGNKFTKLQNMLYFILNVKYYMLN</sequence>
<dbReference type="Proteomes" id="UP000092460">
    <property type="component" value="Unassembled WGS sequence"/>
</dbReference>
<dbReference type="VEuPathDB" id="VectorBase:GPPI007760"/>
<evidence type="ECO:0000313" key="2">
    <source>
        <dbReference type="Proteomes" id="UP000092460"/>
    </source>
</evidence>
<dbReference type="AlphaFoldDB" id="A0A1B0AT86"/>
<keyword evidence="2" id="KW-1185">Reference proteome</keyword>
<dbReference type="EMBL" id="JXJN01003201">
    <property type="status" value="NOT_ANNOTATED_CDS"/>
    <property type="molecule type" value="Genomic_DNA"/>
</dbReference>
<name>A0A1B0AT86_9MUSC</name>
<proteinExistence type="predicted"/>
<evidence type="ECO:0000313" key="1">
    <source>
        <dbReference type="EnsemblMetazoa" id="GPPI007760-PA"/>
    </source>
</evidence>
<reference evidence="2" key="1">
    <citation type="submission" date="2015-01" db="EMBL/GenBank/DDBJ databases">
        <authorList>
            <person name="Aksoy S."/>
            <person name="Warren W."/>
            <person name="Wilson R.K."/>
        </authorList>
    </citation>
    <scope>NUCLEOTIDE SEQUENCE [LARGE SCALE GENOMIC DNA]</scope>
    <source>
        <strain evidence="2">IAEA</strain>
    </source>
</reference>
<accession>A0A1B0AT86</accession>
<dbReference type="EMBL" id="JXJN01003202">
    <property type="status" value="NOT_ANNOTATED_CDS"/>
    <property type="molecule type" value="Genomic_DNA"/>
</dbReference>